<dbReference type="Proteomes" id="UP001182556">
    <property type="component" value="Unassembled WGS sequence"/>
</dbReference>
<dbReference type="Gene3D" id="3.30.870.10">
    <property type="entry name" value="Endonuclease Chain A"/>
    <property type="match status" value="2"/>
</dbReference>
<comment type="caution">
    <text evidence="10">The sequence shown here is derived from an EMBL/GenBank/DDBJ whole genome shotgun (WGS) entry which is preliminary data.</text>
</comment>
<feature type="region of interest" description="Disordered" evidence="8">
    <location>
        <begin position="1523"/>
        <end position="1619"/>
    </location>
</feature>
<feature type="compositionally biased region" description="Basic and acidic residues" evidence="8">
    <location>
        <begin position="1415"/>
        <end position="1427"/>
    </location>
</feature>
<dbReference type="SUPFAM" id="SSF64268">
    <property type="entry name" value="PX domain"/>
    <property type="match status" value="1"/>
</dbReference>
<evidence type="ECO:0000256" key="7">
    <source>
        <dbReference type="PIRNR" id="PIRNR009376"/>
    </source>
</evidence>
<dbReference type="PIRSF" id="PIRSF009376">
    <property type="entry name" value="Phospholipase_D_euk"/>
    <property type="match status" value="1"/>
</dbReference>
<dbReference type="CDD" id="cd09138">
    <property type="entry name" value="PLDc_vPLD1_2_yPLD_like_1"/>
    <property type="match status" value="1"/>
</dbReference>
<evidence type="ECO:0000256" key="4">
    <source>
        <dbReference type="ARBA" id="ARBA00022801"/>
    </source>
</evidence>
<evidence type="ECO:0000313" key="11">
    <source>
        <dbReference type="Proteomes" id="UP001182556"/>
    </source>
</evidence>
<sequence>MPGSPEKEEDQEGALGRGKGRHEREILDNGVGRITESPGEETPRHIAEQHSTPPRERDEEDSLVPAQKSDHATHDEPATRSAGKDVGENVKKDRERLVENGAEPKEGGSNRLTWGDDPDQKVIPRTESPYRQQTDEVGRYPDGLEGVKPEEPPGPRLDIVLDPRISYLHYHQQKEDTGQGPQLGPILKVTPDGEQELPPGQTPAATPSASRQNSTPAPADRQGHNDARKAPETPQKVHENGHWSTGLEPQNRPRSHRNARFSSFRDSAYSDGGAASHGEGVTSDDEPDARSREMAQRRWSALRSRVLPGKTTHGNGLGPGPGKVTALSHTAIGSVPVTTELLSGQLPVMMLKTWLDRDDEGRRAVPVLLGNLRFRVGDSVGLRAGRETGKEMFKVECEYGDGVVKWVIYRELRDFLSLHAHYKAANFGSSVGGLRASRRVEIPEFPKMSIPYLNKLSGQQGGREKPMSKSEYAQASRDALQHYLVELIRAVIFRPESNRLCKFFELSALTLLLAPRGGFQGKAGFLSIPGSNASRRANQPGLTPTSWMHNRSPKWFIVRDTYFVATEGPESTEFYDVFIIDSDFAIERPKRVYRTGLHWMTGKSTLRGLKNKSAIGSGDGLDENDVDLDNPFAQEMVIANGEANGQRIEASHDDSGDHHASQHTFFIVNTQRRLKLVAKNARQMHQFIVSMERIAAQCVWTGRNRFDSFAPLRVNVAAQWLVDGRDYFWNLSRAINMAKDRIYIHDWWISPELYLRRPGNERYRLDNLLKRKAEEGVKIFIIIYNEVSDKTTPVDSLYTKKTLTNLHPNIMVQRSPSHFQTGTFYWSHHEKLCVIDETIAFMGGLDLCYGRWDTPQHILTDEDFTESSGPNGPIWRGKDYANERVAEYSNLDKPFEDFFERGKVPRMPWHDVGLQIVGQPARDLCRHFVQRWNLLIRTKNHKRQMPFLLPASDFTDRELHDLKLQGTCEVQICRSVGPWSMGTLTKIEHSIQNAYIKSIEMSEHFVYIENQFFITSTVVDGVTIQNGIGDALVNRIIKAHKEQTPWRACVVIPLLPGYTYPIDSGEASSVRLIMECQNRTISRGTHSIFSRLKKEGIDPDDYISFFSLRGWAKFKSGVLTTEQVYIHGKTMIVDDRLVLCGSANINERSQRGDRDSELLAVIRDTDMIDGTMAGNPFKVGRFAHTLRMRLMREHAGVDVDSIEEDQLMSREPVADEDEIETWDPDHEQEEGGLQGVTRVKKRTVGDRLMRTFGSGLSSVTKGMSENMVDNVHRAADTVIHPIAVLTSGEFAAGPENPKGEAEEREDYDMDGNKREGFADSVVPTLEERTIFERRPSATHANGEPLFDLLEEGETGTEESAPREATVPSAVKEKDTVLDEDPDASKHGVPKIRGSPSDKEEKFGAPANAVDGDDALPNKDTDRSDETKNNQMAIKARQTLRKHLSAKIGVSPWTMPTPTPKINPNRFHDPLDDTFWKDMWVATAVHNTEIFRKVFRCIPDDLVTTWAAYKAFANHAEKFNRTPEDVAQGGADEPVKVVHGGPGTHGAGGGGSGGGAVGQGMDKEKDKAAPKKDQEKSSGSAEPGSEGQGGGGKDQAATFGAPVVDPEEAQSERQPSGPNDAWAQWEREEMEDLLNEVRGHLVVYSTRFLEQEDTAGQFLFQSDRILPLPIYD</sequence>
<proteinExistence type="inferred from homology"/>
<protein>
    <recommendedName>
        <fullName evidence="7">Phospholipase</fullName>
        <ecNumber evidence="7">3.1.4.4</ecNumber>
    </recommendedName>
</protein>
<feature type="compositionally biased region" description="Gly residues" evidence="8">
    <location>
        <begin position="1539"/>
        <end position="1557"/>
    </location>
</feature>
<accession>A0AAD9CYC4</accession>
<feature type="compositionally biased region" description="Basic and acidic residues" evidence="8">
    <location>
        <begin position="68"/>
        <end position="108"/>
    </location>
</feature>
<reference evidence="10" key="1">
    <citation type="submission" date="2023-02" db="EMBL/GenBank/DDBJ databases">
        <title>Identification and recombinant expression of a fungal hydrolase from Papiliotrema laurentii that hydrolyzes apple cutin and clears colloidal polyester polyurethane.</title>
        <authorList>
            <consortium name="DOE Joint Genome Institute"/>
            <person name="Roman V.A."/>
            <person name="Bojanowski C."/>
            <person name="Crable B.R."/>
            <person name="Wagner D.N."/>
            <person name="Hung C.S."/>
            <person name="Nadeau L.J."/>
            <person name="Schratz L."/>
            <person name="Haridas S."/>
            <person name="Pangilinan J."/>
            <person name="Lipzen A."/>
            <person name="Na H."/>
            <person name="Yan M."/>
            <person name="Ng V."/>
            <person name="Grigoriev I.V."/>
            <person name="Spatafora J.W."/>
            <person name="Barlow D."/>
            <person name="Biffinger J."/>
            <person name="Kelley-Loughnane N."/>
            <person name="Varaljay V.A."/>
            <person name="Crookes-Goodson W.J."/>
        </authorList>
    </citation>
    <scope>NUCLEOTIDE SEQUENCE</scope>
    <source>
        <strain evidence="10">5307AH</strain>
    </source>
</reference>
<dbReference type="PANTHER" id="PTHR18896">
    <property type="entry name" value="PHOSPHOLIPASE D"/>
    <property type="match status" value="1"/>
</dbReference>
<dbReference type="FunFam" id="3.30.870.10:FF:000011">
    <property type="entry name" value="Phospholipase"/>
    <property type="match status" value="1"/>
</dbReference>
<organism evidence="10 11">
    <name type="scientific">Papiliotrema laurentii</name>
    <name type="common">Cryptococcus laurentii</name>
    <dbReference type="NCBI Taxonomy" id="5418"/>
    <lineage>
        <taxon>Eukaryota</taxon>
        <taxon>Fungi</taxon>
        <taxon>Dikarya</taxon>
        <taxon>Basidiomycota</taxon>
        <taxon>Agaricomycotina</taxon>
        <taxon>Tremellomycetes</taxon>
        <taxon>Tremellales</taxon>
        <taxon>Rhynchogastremaceae</taxon>
        <taxon>Papiliotrema</taxon>
    </lineage>
</organism>
<keyword evidence="3" id="KW-0677">Repeat</keyword>
<evidence type="ECO:0000256" key="3">
    <source>
        <dbReference type="ARBA" id="ARBA00022737"/>
    </source>
</evidence>
<feature type="compositionally biased region" description="Basic and acidic residues" evidence="8">
    <location>
        <begin position="41"/>
        <end position="57"/>
    </location>
</feature>
<keyword evidence="11" id="KW-1185">Reference proteome</keyword>
<dbReference type="InterPro" id="IPR016555">
    <property type="entry name" value="PLipase_D_euk"/>
</dbReference>
<evidence type="ECO:0000259" key="9">
    <source>
        <dbReference type="PROSITE" id="PS50035"/>
    </source>
</evidence>
<dbReference type="GO" id="GO:0006654">
    <property type="term" value="P:phosphatidic acid biosynthetic process"/>
    <property type="evidence" value="ECO:0007669"/>
    <property type="project" value="InterPro"/>
</dbReference>
<evidence type="ECO:0000256" key="8">
    <source>
        <dbReference type="SAM" id="MobiDB-lite"/>
    </source>
</evidence>
<dbReference type="PROSITE" id="PS50035">
    <property type="entry name" value="PLD"/>
    <property type="match status" value="2"/>
</dbReference>
<feature type="compositionally biased region" description="Basic and acidic residues" evidence="8">
    <location>
        <begin position="221"/>
        <end position="241"/>
    </location>
</feature>
<dbReference type="InterPro" id="IPR001736">
    <property type="entry name" value="PLipase_D/transphosphatidylase"/>
</dbReference>
<dbReference type="GO" id="GO:0035091">
    <property type="term" value="F:phosphatidylinositol binding"/>
    <property type="evidence" value="ECO:0007669"/>
    <property type="project" value="InterPro"/>
</dbReference>
<feature type="domain" description="PLD phosphodiesterase" evidence="9">
    <location>
        <begin position="824"/>
        <end position="851"/>
    </location>
</feature>
<dbReference type="SMART" id="SM00155">
    <property type="entry name" value="PLDc"/>
    <property type="match status" value="2"/>
</dbReference>
<comment type="similarity">
    <text evidence="2 7">Belongs to the phospholipase D family.</text>
</comment>
<keyword evidence="4 7" id="KW-0378">Hydrolase</keyword>
<feature type="compositionally biased region" description="Polar residues" evidence="8">
    <location>
        <begin position="203"/>
        <end position="216"/>
    </location>
</feature>
<dbReference type="EC" id="3.1.4.4" evidence="7"/>
<dbReference type="Gene3D" id="3.30.1520.10">
    <property type="entry name" value="Phox-like domain"/>
    <property type="match status" value="1"/>
</dbReference>
<dbReference type="GO" id="GO:0035556">
    <property type="term" value="P:intracellular signal transduction"/>
    <property type="evidence" value="ECO:0007669"/>
    <property type="project" value="InterPro"/>
</dbReference>
<dbReference type="CDD" id="cd09141">
    <property type="entry name" value="PLDc_vPLD1_2_yPLD_like_2"/>
    <property type="match status" value="1"/>
</dbReference>
<dbReference type="CDD" id="cd01254">
    <property type="entry name" value="PH_PLD"/>
    <property type="match status" value="1"/>
</dbReference>
<dbReference type="EMBL" id="JAODAN010000007">
    <property type="protein sequence ID" value="KAK1922853.1"/>
    <property type="molecule type" value="Genomic_DNA"/>
</dbReference>
<dbReference type="GO" id="GO:0009395">
    <property type="term" value="P:phospholipid catabolic process"/>
    <property type="evidence" value="ECO:0007669"/>
    <property type="project" value="TreeGrafter"/>
</dbReference>
<dbReference type="InterPro" id="IPR015679">
    <property type="entry name" value="PLipase_D_fam"/>
</dbReference>
<feature type="region of interest" description="Disordered" evidence="8">
    <location>
        <begin position="1"/>
        <end position="322"/>
    </location>
</feature>
<evidence type="ECO:0000313" key="10">
    <source>
        <dbReference type="EMBL" id="KAK1922853.1"/>
    </source>
</evidence>
<dbReference type="PANTHER" id="PTHR18896:SF76">
    <property type="entry name" value="PHOSPHOLIPASE"/>
    <property type="match status" value="1"/>
</dbReference>
<keyword evidence="5 7" id="KW-0442">Lipid degradation</keyword>
<name>A0AAD9CYC4_PAPLA</name>
<evidence type="ECO:0000256" key="5">
    <source>
        <dbReference type="ARBA" id="ARBA00022963"/>
    </source>
</evidence>
<dbReference type="Pfam" id="PF00614">
    <property type="entry name" value="PLDc"/>
    <property type="match status" value="2"/>
</dbReference>
<keyword evidence="6" id="KW-0443">Lipid metabolism</keyword>
<evidence type="ECO:0000256" key="2">
    <source>
        <dbReference type="ARBA" id="ARBA00008664"/>
    </source>
</evidence>
<evidence type="ECO:0000256" key="6">
    <source>
        <dbReference type="ARBA" id="ARBA00023098"/>
    </source>
</evidence>
<feature type="domain" description="PLD phosphodiesterase" evidence="9">
    <location>
        <begin position="1122"/>
        <end position="1149"/>
    </location>
</feature>
<comment type="catalytic activity">
    <reaction evidence="1 7">
        <text>a 1,2-diacyl-sn-glycero-3-phosphocholine + H2O = a 1,2-diacyl-sn-glycero-3-phosphate + choline + H(+)</text>
        <dbReference type="Rhea" id="RHEA:14445"/>
        <dbReference type="ChEBI" id="CHEBI:15354"/>
        <dbReference type="ChEBI" id="CHEBI:15377"/>
        <dbReference type="ChEBI" id="CHEBI:15378"/>
        <dbReference type="ChEBI" id="CHEBI:57643"/>
        <dbReference type="ChEBI" id="CHEBI:58608"/>
        <dbReference type="EC" id="3.1.4.4"/>
    </reaction>
</comment>
<feature type="region of interest" description="Disordered" evidence="8">
    <location>
        <begin position="1289"/>
        <end position="1429"/>
    </location>
</feature>
<feature type="compositionally biased region" description="Basic and acidic residues" evidence="8">
    <location>
        <begin position="1325"/>
        <end position="1335"/>
    </location>
</feature>
<dbReference type="SUPFAM" id="SSF56024">
    <property type="entry name" value="Phospholipase D/nuclease"/>
    <property type="match status" value="2"/>
</dbReference>
<dbReference type="GO" id="GO:0004630">
    <property type="term" value="F:phospholipase D activity"/>
    <property type="evidence" value="ECO:0007669"/>
    <property type="project" value="UniProtKB-UniRule"/>
</dbReference>
<dbReference type="InterPro" id="IPR036871">
    <property type="entry name" value="PX_dom_sf"/>
</dbReference>
<gene>
    <name evidence="10" type="ORF">DB88DRAFT_440699</name>
</gene>
<feature type="compositionally biased region" description="Basic and acidic residues" evidence="8">
    <location>
        <begin position="1560"/>
        <end position="1575"/>
    </location>
</feature>
<evidence type="ECO:0000256" key="1">
    <source>
        <dbReference type="ARBA" id="ARBA00000798"/>
    </source>
</evidence>